<dbReference type="EMBL" id="JANPWB010000012">
    <property type="protein sequence ID" value="KAJ1115457.1"/>
    <property type="molecule type" value="Genomic_DNA"/>
</dbReference>
<protein>
    <submittedName>
        <fullName evidence="2">Uncharacterized protein</fullName>
    </submittedName>
</protein>
<feature type="region of interest" description="Disordered" evidence="1">
    <location>
        <begin position="183"/>
        <end position="244"/>
    </location>
</feature>
<feature type="region of interest" description="Disordered" evidence="1">
    <location>
        <begin position="1"/>
        <end position="34"/>
    </location>
</feature>
<accession>A0AAV7NLD5</accession>
<sequence length="244" mass="26068">MRSVKRFSSRQQRVHCTAGRPLAPAQPTALPQAARQDPLALLRVRTPKDAGSQLLHASPASSLLLKNPPAVAQVPGRGPRGQSLSSSPRITARVVVGAAVLLPREHHHGHGAPLQAAAVASQRVRSFQRSPEAARRCRLCSTEPPCRLHCNFTRGPGPHTTSADPLALPRVRAPKDTGVQLPHVSPASSSLLKNRSAVARVSGRAPRGRGTPRFPHRQGTLPKGVVAASQRVRSSQRAREAGRR</sequence>
<proteinExistence type="predicted"/>
<feature type="region of interest" description="Disordered" evidence="1">
    <location>
        <begin position="66"/>
        <end position="88"/>
    </location>
</feature>
<feature type="compositionally biased region" description="Low complexity" evidence="1">
    <location>
        <begin position="225"/>
        <end position="235"/>
    </location>
</feature>
<evidence type="ECO:0000313" key="2">
    <source>
        <dbReference type="EMBL" id="KAJ1115457.1"/>
    </source>
</evidence>
<comment type="caution">
    <text evidence="2">The sequence shown here is derived from an EMBL/GenBank/DDBJ whole genome shotgun (WGS) entry which is preliminary data.</text>
</comment>
<dbReference type="Proteomes" id="UP001066276">
    <property type="component" value="Chromosome 8"/>
</dbReference>
<feature type="compositionally biased region" description="Low complexity" evidence="1">
    <location>
        <begin position="21"/>
        <end position="34"/>
    </location>
</feature>
<keyword evidence="3" id="KW-1185">Reference proteome</keyword>
<dbReference type="AlphaFoldDB" id="A0AAV7NLD5"/>
<reference evidence="2" key="1">
    <citation type="journal article" date="2022" name="bioRxiv">
        <title>Sequencing and chromosome-scale assembly of the giantPleurodeles waltlgenome.</title>
        <authorList>
            <person name="Brown T."/>
            <person name="Elewa A."/>
            <person name="Iarovenko S."/>
            <person name="Subramanian E."/>
            <person name="Araus A.J."/>
            <person name="Petzold A."/>
            <person name="Susuki M."/>
            <person name="Suzuki K.-i.T."/>
            <person name="Hayashi T."/>
            <person name="Toyoda A."/>
            <person name="Oliveira C."/>
            <person name="Osipova E."/>
            <person name="Leigh N.D."/>
            <person name="Simon A."/>
            <person name="Yun M.H."/>
        </authorList>
    </citation>
    <scope>NUCLEOTIDE SEQUENCE</scope>
    <source>
        <strain evidence="2">20211129_DDA</strain>
        <tissue evidence="2">Liver</tissue>
    </source>
</reference>
<evidence type="ECO:0000256" key="1">
    <source>
        <dbReference type="SAM" id="MobiDB-lite"/>
    </source>
</evidence>
<organism evidence="2 3">
    <name type="scientific">Pleurodeles waltl</name>
    <name type="common">Iberian ribbed newt</name>
    <dbReference type="NCBI Taxonomy" id="8319"/>
    <lineage>
        <taxon>Eukaryota</taxon>
        <taxon>Metazoa</taxon>
        <taxon>Chordata</taxon>
        <taxon>Craniata</taxon>
        <taxon>Vertebrata</taxon>
        <taxon>Euteleostomi</taxon>
        <taxon>Amphibia</taxon>
        <taxon>Batrachia</taxon>
        <taxon>Caudata</taxon>
        <taxon>Salamandroidea</taxon>
        <taxon>Salamandridae</taxon>
        <taxon>Pleurodelinae</taxon>
        <taxon>Pleurodeles</taxon>
    </lineage>
</organism>
<evidence type="ECO:0000313" key="3">
    <source>
        <dbReference type="Proteomes" id="UP001066276"/>
    </source>
</evidence>
<gene>
    <name evidence="2" type="ORF">NDU88_003681</name>
</gene>
<name>A0AAV7NLD5_PLEWA</name>